<dbReference type="Proteomes" id="UP000006281">
    <property type="component" value="Chromosome"/>
</dbReference>
<name>K0KFY2_SACES</name>
<evidence type="ECO:0000313" key="3">
    <source>
        <dbReference type="Proteomes" id="UP000006281"/>
    </source>
</evidence>
<sequence>MKAVLTLVVAGAVALGTLAAPAAAAPAPTTATTQCLANRTPAETTTHWVPGSTWAAPSPLDLRPGDVVSVTAVGQVGTGGWSGVHGPAGKPDLTWGGSWPVQGGRQYGLYGKLRESGRRFFVGDGTGCLIPERLPVVRVGERIDFGINDENPGDNVGGYTVSVKVYRNLLSDSGFEDQPHRGVSAPWGVEGPDGKGIDIGLGLANTGRSNAFIRTDSRNWNAVTQQVTLKPFTQYRMRVFLRTTADFPTGYFGARGTTTWLTERPFGRTDGYTEYSLDFSTGENPVVTAFLGYVAHGRDAFVQFDDWSIFVL</sequence>
<evidence type="ECO:0000256" key="1">
    <source>
        <dbReference type="SAM" id="SignalP"/>
    </source>
</evidence>
<protein>
    <submittedName>
        <fullName evidence="2">Uncharacterized protein</fullName>
    </submittedName>
</protein>
<dbReference type="BioCyc" id="SESP1179773:BN6_RS42800-MONOMER"/>
<gene>
    <name evidence="2" type="ordered locus">BN6_82210</name>
</gene>
<keyword evidence="3" id="KW-1185">Reference proteome</keyword>
<dbReference type="HOGENOM" id="CLU_891067_0_0_11"/>
<dbReference type="AlphaFoldDB" id="K0KFY2"/>
<organism evidence="2 3">
    <name type="scientific">Saccharothrix espanaensis (strain ATCC 51144 / DSM 44229 / JCM 9112 / NBRC 15066 / NRRL 15764)</name>
    <dbReference type="NCBI Taxonomy" id="1179773"/>
    <lineage>
        <taxon>Bacteria</taxon>
        <taxon>Bacillati</taxon>
        <taxon>Actinomycetota</taxon>
        <taxon>Actinomycetes</taxon>
        <taxon>Pseudonocardiales</taxon>
        <taxon>Pseudonocardiaceae</taxon>
        <taxon>Saccharothrix</taxon>
    </lineage>
</organism>
<proteinExistence type="predicted"/>
<dbReference type="PATRIC" id="fig|1179773.3.peg.8298"/>
<feature type="chain" id="PRO_5003834276" evidence="1">
    <location>
        <begin position="25"/>
        <end position="312"/>
    </location>
</feature>
<dbReference type="Gene3D" id="2.60.120.260">
    <property type="entry name" value="Galactose-binding domain-like"/>
    <property type="match status" value="1"/>
</dbReference>
<dbReference type="EMBL" id="HE804045">
    <property type="protein sequence ID" value="CCH35438.1"/>
    <property type="molecule type" value="Genomic_DNA"/>
</dbReference>
<reference evidence="2 3" key="1">
    <citation type="journal article" date="2012" name="BMC Genomics">
        <title>Complete genome sequence of Saccharothrix espanaensis DSM 44229T and comparison to the other completely sequenced Pseudonocardiaceae.</title>
        <authorList>
            <person name="Strobel T."/>
            <person name="Al-Dilaimi A."/>
            <person name="Blom J."/>
            <person name="Gessner A."/>
            <person name="Kalinowski J."/>
            <person name="Luzhetska M."/>
            <person name="Puhler A."/>
            <person name="Szczepanowski R."/>
            <person name="Bechthold A."/>
            <person name="Ruckert C."/>
        </authorList>
    </citation>
    <scope>NUCLEOTIDE SEQUENCE [LARGE SCALE GENOMIC DNA]</scope>
    <source>
        <strain evidence="3">ATCC 51144 / DSM 44229 / JCM 9112 / NBRC 15066 / NRRL 15764</strain>
    </source>
</reference>
<dbReference type="RefSeq" id="WP_015105545.1">
    <property type="nucleotide sequence ID" value="NC_019673.1"/>
</dbReference>
<dbReference type="eggNOG" id="ENOG5033T2J">
    <property type="taxonomic scope" value="Bacteria"/>
</dbReference>
<dbReference type="OrthoDB" id="284233at2"/>
<dbReference type="Gene3D" id="2.60.120.430">
    <property type="entry name" value="Galactose-binding lectin"/>
    <property type="match status" value="1"/>
</dbReference>
<dbReference type="KEGG" id="sesp:BN6_82210"/>
<evidence type="ECO:0000313" key="2">
    <source>
        <dbReference type="EMBL" id="CCH35438.1"/>
    </source>
</evidence>
<dbReference type="STRING" id="1179773.BN6_82210"/>
<keyword evidence="1" id="KW-0732">Signal</keyword>
<accession>K0KFY2</accession>
<feature type="signal peptide" evidence="1">
    <location>
        <begin position="1"/>
        <end position="24"/>
    </location>
</feature>